<name>A0A8H7PQN3_MORIS</name>
<dbReference type="PANTHER" id="PTHR21568">
    <property type="entry name" value="TRNA PSEUDOURIDINE SYNTHASE PUS10"/>
    <property type="match status" value="1"/>
</dbReference>
<dbReference type="InterPro" id="IPR048742">
    <property type="entry name" value="Pus10_N_euk"/>
</dbReference>
<protein>
    <recommendedName>
        <fullName evidence="2">tRNA pseudouridine(55) synthase</fullName>
        <ecNumber evidence="2">5.4.99.25</ecNumber>
    </recommendedName>
</protein>
<reference evidence="7" key="1">
    <citation type="submission" date="2020-12" db="EMBL/GenBank/DDBJ databases">
        <title>Metabolic potential, ecology and presence of endohyphal bacteria is reflected in genomic diversity of Mucoromycotina.</title>
        <authorList>
            <person name="Muszewska A."/>
            <person name="Okrasinska A."/>
            <person name="Steczkiewicz K."/>
            <person name="Drgas O."/>
            <person name="Orlowska M."/>
            <person name="Perlinska-Lenart U."/>
            <person name="Aleksandrzak-Piekarczyk T."/>
            <person name="Szatraj K."/>
            <person name="Zielenkiewicz U."/>
            <person name="Pilsyk S."/>
            <person name="Malc E."/>
            <person name="Mieczkowski P."/>
            <person name="Kruszewska J.S."/>
            <person name="Biernat P."/>
            <person name="Pawlowska J."/>
        </authorList>
    </citation>
    <scope>NUCLEOTIDE SEQUENCE</scope>
    <source>
        <strain evidence="7">WA0000067209</strain>
    </source>
</reference>
<keyword evidence="3" id="KW-0819">tRNA processing</keyword>
<evidence type="ECO:0000256" key="1">
    <source>
        <dbReference type="ARBA" id="ARBA00009652"/>
    </source>
</evidence>
<keyword evidence="8" id="KW-1185">Reference proteome</keyword>
<evidence type="ECO:0000259" key="6">
    <source>
        <dbReference type="Pfam" id="PF21238"/>
    </source>
</evidence>
<dbReference type="GO" id="GO:0003723">
    <property type="term" value="F:RNA binding"/>
    <property type="evidence" value="ECO:0007669"/>
    <property type="project" value="InterPro"/>
</dbReference>
<comment type="similarity">
    <text evidence="1">Belongs to the pseudouridine synthase Pus10 family.</text>
</comment>
<comment type="caution">
    <text evidence="7">The sequence shown here is derived from an EMBL/GenBank/DDBJ whole genome shotgun (WGS) entry which is preliminary data.</text>
</comment>
<dbReference type="GO" id="GO:0160148">
    <property type="term" value="F:tRNA pseudouridine(55) synthase activity"/>
    <property type="evidence" value="ECO:0007669"/>
    <property type="project" value="UniProtKB-EC"/>
</dbReference>
<evidence type="ECO:0000256" key="4">
    <source>
        <dbReference type="ARBA" id="ARBA00023235"/>
    </source>
</evidence>
<dbReference type="EMBL" id="JAEPQZ010000008">
    <property type="protein sequence ID" value="KAG2178123.1"/>
    <property type="molecule type" value="Genomic_DNA"/>
</dbReference>
<evidence type="ECO:0000259" key="5">
    <source>
        <dbReference type="Pfam" id="PF21237"/>
    </source>
</evidence>
<dbReference type="SUPFAM" id="SSF55120">
    <property type="entry name" value="Pseudouridine synthase"/>
    <property type="match status" value="1"/>
</dbReference>
<dbReference type="Proteomes" id="UP000654370">
    <property type="component" value="Unassembled WGS sequence"/>
</dbReference>
<evidence type="ECO:0000256" key="2">
    <source>
        <dbReference type="ARBA" id="ARBA00012787"/>
    </source>
</evidence>
<dbReference type="PANTHER" id="PTHR21568:SF0">
    <property type="entry name" value="TRNA PSEUDOURIDINE SYNTHASE PUS10"/>
    <property type="match status" value="1"/>
</dbReference>
<dbReference type="InterPro" id="IPR048741">
    <property type="entry name" value="Pus10-like_C"/>
</dbReference>
<dbReference type="Gene3D" id="3.30.70.2510">
    <property type="match status" value="1"/>
</dbReference>
<dbReference type="Gene3D" id="3.30.70.3190">
    <property type="match status" value="1"/>
</dbReference>
<dbReference type="InterPro" id="IPR020103">
    <property type="entry name" value="PsdUridine_synth_cat_dom_sf"/>
</dbReference>
<dbReference type="OrthoDB" id="271937at2759"/>
<accession>A0A8H7PQN3</accession>
<gene>
    <name evidence="7" type="ORF">INT43_003376</name>
</gene>
<dbReference type="GO" id="GO:0031119">
    <property type="term" value="P:tRNA pseudouridine synthesis"/>
    <property type="evidence" value="ECO:0007669"/>
    <property type="project" value="TreeGrafter"/>
</dbReference>
<proteinExistence type="inferred from homology"/>
<feature type="domain" description="Pus10 N-terminal eukaryotes" evidence="5">
    <location>
        <begin position="137"/>
        <end position="314"/>
    </location>
</feature>
<evidence type="ECO:0000313" key="8">
    <source>
        <dbReference type="Proteomes" id="UP000654370"/>
    </source>
</evidence>
<keyword evidence="4" id="KW-0413">Isomerase</keyword>
<dbReference type="Pfam" id="PF21237">
    <property type="entry name" value="Pus10_N_euk"/>
    <property type="match status" value="1"/>
</dbReference>
<sequence length="584" mass="65573">MAVHVDKKMRLDDNLNQGIQRANDLYMQKTSFLGRRQKDEADQISPVLPNMRSVSGDINHAKCALLLQVLFKNVRVPRFGIVSIDGSSKLIQSTVMHMYALNHESVPLTLYLQLKEILGVIEDANTTYKFEKLDTICPACVGVLQHADGCQVIDPIINKLETENYMATTYNLSLTLPTSMLPRNHALALHVYNKLVEQGQSAAVASMVRADLLDSKDPIKTVLAYHIKERYNIQQVVDSPLKMTVVLDHPETVGDHVFLASVSSPLMKLVKQRKKGQTFFTGDSRVTIVEALKSLPDEEAMQVTKVPPEPATTTFDIKVELLHDSTLIGGRYIKLSREYSQTPWSIRGARLTDFSVSESIGEPLKKYFKCDDYKFSTAGREDANVRMLGHGRPFYIQMVNPRIPEVSPEMYVKMEEEINHSENSHAVLVRHLGRIQPADVKIIKEGEQTKRKTYSALVWLSTPITDELIEKLNQVGSKEFIVSQRTPIRVSQRRAHMVRPKTIHHLSVSKLPAKSIGTDENMKAKSQFLRLIMDTEAGTYIKEFVHGDLGRTSPSFASLAGAAADILDLDVLEVDLVWPPHTAP</sequence>
<dbReference type="EC" id="5.4.99.25" evidence="2"/>
<organism evidence="7 8">
    <name type="scientific">Mortierella isabellina</name>
    <name type="common">Filamentous fungus</name>
    <name type="synonym">Umbelopsis isabellina</name>
    <dbReference type="NCBI Taxonomy" id="91625"/>
    <lineage>
        <taxon>Eukaryota</taxon>
        <taxon>Fungi</taxon>
        <taxon>Fungi incertae sedis</taxon>
        <taxon>Mucoromycota</taxon>
        <taxon>Mucoromycotina</taxon>
        <taxon>Umbelopsidomycetes</taxon>
        <taxon>Umbelopsidales</taxon>
        <taxon>Umbelopsidaceae</taxon>
        <taxon>Umbelopsis</taxon>
    </lineage>
</organism>
<dbReference type="InterPro" id="IPR039894">
    <property type="entry name" value="Pus10-like"/>
</dbReference>
<evidence type="ECO:0000313" key="7">
    <source>
        <dbReference type="EMBL" id="KAG2178123.1"/>
    </source>
</evidence>
<dbReference type="Pfam" id="PF21238">
    <property type="entry name" value="Pus10_C"/>
    <property type="match status" value="1"/>
</dbReference>
<dbReference type="FunFam" id="3.30.70.2510:FF:000001">
    <property type="entry name" value="tRNA pseudouridine synthase Pus10"/>
    <property type="match status" value="1"/>
</dbReference>
<evidence type="ECO:0000256" key="3">
    <source>
        <dbReference type="ARBA" id="ARBA00022694"/>
    </source>
</evidence>
<feature type="domain" description="Pus10-like C-terminal" evidence="6">
    <location>
        <begin position="328"/>
        <end position="575"/>
    </location>
</feature>
<dbReference type="AlphaFoldDB" id="A0A8H7PQN3"/>